<feature type="binding site" evidence="10 11">
    <location>
        <position position="505"/>
    </location>
    <ligand>
        <name>L-methionine</name>
        <dbReference type="ChEBI" id="CHEBI:57844"/>
    </ligand>
</feature>
<dbReference type="AlphaFoldDB" id="A0A1H4C0C5"/>
<keyword evidence="5 10" id="KW-0028">Amino-acid biosynthesis</keyword>
<dbReference type="HAMAP" id="MF_00172">
    <property type="entry name" value="Meth_synth"/>
    <property type="match status" value="1"/>
</dbReference>
<comment type="catalytic activity">
    <reaction evidence="10">
        <text>5-methyltetrahydropteroyltri-L-glutamate + L-homocysteine = tetrahydropteroyltri-L-glutamate + L-methionine</text>
        <dbReference type="Rhea" id="RHEA:21196"/>
        <dbReference type="ChEBI" id="CHEBI:57844"/>
        <dbReference type="ChEBI" id="CHEBI:58140"/>
        <dbReference type="ChEBI" id="CHEBI:58199"/>
        <dbReference type="ChEBI" id="CHEBI:58207"/>
        <dbReference type="EC" id="2.1.1.14"/>
    </reaction>
</comment>
<dbReference type="Pfam" id="PF08267">
    <property type="entry name" value="Meth_synt_1"/>
    <property type="match status" value="1"/>
</dbReference>
<comment type="pathway">
    <text evidence="2 10">Amino-acid biosynthesis; L-methionine biosynthesis via de novo pathway; L-methionine from L-homocysteine (MetE route): step 1/1.</text>
</comment>
<comment type="function">
    <text evidence="1 10">Catalyzes the transfer of a methyl group from 5-methyltetrahydrofolate to homocysteine resulting in methionine formation.</text>
</comment>
<proteinExistence type="inferred from homology"/>
<comment type="cofactor">
    <cofactor evidence="10">
        <name>Zn(2+)</name>
        <dbReference type="ChEBI" id="CHEBI:29105"/>
    </cofactor>
    <text evidence="10">Binds 1 zinc ion per subunit.</text>
</comment>
<evidence type="ECO:0000256" key="7">
    <source>
        <dbReference type="ARBA" id="ARBA00022723"/>
    </source>
</evidence>
<evidence type="ECO:0000313" key="16">
    <source>
        <dbReference type="EMBL" id="SEA53532.1"/>
    </source>
</evidence>
<keyword evidence="10" id="KW-0677">Repeat</keyword>
<comment type="cofactor">
    <cofactor evidence="12">
        <name>Zn(2+)</name>
        <dbReference type="ChEBI" id="CHEBI:29105"/>
    </cofactor>
    <text evidence="12">Binds 2 Zn(2+) ions per subunit.</text>
</comment>
<evidence type="ECO:0000256" key="9">
    <source>
        <dbReference type="ARBA" id="ARBA00023167"/>
    </source>
</evidence>
<feature type="domain" description="Cobalamin-independent methionine synthase MetE C-terminal/archaeal" evidence="14">
    <location>
        <begin position="447"/>
        <end position="770"/>
    </location>
</feature>
<evidence type="ECO:0000256" key="8">
    <source>
        <dbReference type="ARBA" id="ARBA00022833"/>
    </source>
</evidence>
<feature type="binding site" evidence="11">
    <location>
        <position position="32"/>
    </location>
    <ligand>
        <name>5-methyltetrahydropteroyltri-L-glutamate</name>
        <dbReference type="ChEBI" id="CHEBI:58207"/>
    </ligand>
</feature>
<evidence type="ECO:0000256" key="6">
    <source>
        <dbReference type="ARBA" id="ARBA00022679"/>
    </source>
</evidence>
<evidence type="ECO:0000313" key="17">
    <source>
        <dbReference type="Proteomes" id="UP000199656"/>
    </source>
</evidence>
<comment type="caution">
    <text evidence="10">Lacks conserved residue(s) required for the propagation of feature annotation.</text>
</comment>
<feature type="binding site" evidence="10">
    <location>
        <position position="662"/>
    </location>
    <ligand>
        <name>Zn(2+)</name>
        <dbReference type="ChEBI" id="CHEBI:29105"/>
        <note>catalytic</note>
    </ligand>
</feature>
<gene>
    <name evidence="10" type="primary">metE</name>
    <name evidence="16" type="ORF">SAMN05660909_02352</name>
</gene>
<dbReference type="InterPro" id="IPR038071">
    <property type="entry name" value="UROD/MetE-like_sf"/>
</dbReference>
<dbReference type="PANTHER" id="PTHR30519">
    <property type="entry name" value="5-METHYLTETRAHYDROPTEROYLTRIGLUTAMATE--HOMOCYSTEINE METHYLTRANSFERASE"/>
    <property type="match status" value="1"/>
</dbReference>
<dbReference type="FunFam" id="3.20.20.210:FF:000003">
    <property type="entry name" value="5-methyltetrahydropteroyltriglutamate--homocysteine methyltransferase"/>
    <property type="match status" value="1"/>
</dbReference>
<feature type="binding site" evidence="12">
    <location>
        <position position="747"/>
    </location>
    <ligand>
        <name>Zn(2+)</name>
        <dbReference type="ChEBI" id="CHEBI:29105"/>
        <label>1</label>
        <note>catalytic</note>
    </ligand>
</feature>
<dbReference type="UniPathway" id="UPA00051">
    <property type="reaction ID" value="UER00082"/>
</dbReference>
<keyword evidence="17" id="KW-1185">Reference proteome</keyword>
<dbReference type="PIRSF" id="PIRSF000382">
    <property type="entry name" value="MeTrfase_B12_ind"/>
    <property type="match status" value="1"/>
</dbReference>
<reference evidence="17" key="1">
    <citation type="submission" date="2016-10" db="EMBL/GenBank/DDBJ databases">
        <authorList>
            <person name="Varghese N."/>
            <person name="Submissions S."/>
        </authorList>
    </citation>
    <scope>NUCLEOTIDE SEQUENCE [LARGE SCALE GENOMIC DNA]</scope>
    <source>
        <strain evidence="17">DSM 23920</strain>
    </source>
</reference>
<feature type="binding site" evidence="10">
    <location>
        <position position="686"/>
    </location>
    <ligand>
        <name>Zn(2+)</name>
        <dbReference type="ChEBI" id="CHEBI:29105"/>
        <note>catalytic</note>
    </ligand>
</feature>
<dbReference type="CDD" id="cd03312">
    <property type="entry name" value="CIMS_N_terminal_like"/>
    <property type="match status" value="1"/>
</dbReference>
<dbReference type="InterPro" id="IPR013215">
    <property type="entry name" value="Cbl-indep_Met_Synth_N"/>
</dbReference>
<dbReference type="NCBIfam" id="TIGR01371">
    <property type="entry name" value="met_syn_B12ind"/>
    <property type="match status" value="1"/>
</dbReference>
<dbReference type="FunFam" id="3.20.20.210:FF:000002">
    <property type="entry name" value="5-methyltetrahydropteroyltriglutamate--homocysteine methyltransferase"/>
    <property type="match status" value="1"/>
</dbReference>
<evidence type="ECO:0000256" key="12">
    <source>
        <dbReference type="PIRSR" id="PIRSR000382-2"/>
    </source>
</evidence>
<evidence type="ECO:0000256" key="2">
    <source>
        <dbReference type="ARBA" id="ARBA00004681"/>
    </source>
</evidence>
<dbReference type="GO" id="GO:0032259">
    <property type="term" value="P:methylation"/>
    <property type="evidence" value="ECO:0007669"/>
    <property type="project" value="UniProtKB-KW"/>
</dbReference>
<evidence type="ECO:0000256" key="5">
    <source>
        <dbReference type="ARBA" id="ARBA00022605"/>
    </source>
</evidence>
<feature type="binding site" evidence="10 11">
    <location>
        <begin position="536"/>
        <end position="537"/>
    </location>
    <ligand>
        <name>5-methyltetrahydropteroyltri-L-glutamate</name>
        <dbReference type="ChEBI" id="CHEBI:58207"/>
    </ligand>
</feature>
<keyword evidence="8 10" id="KW-0862">Zinc</keyword>
<evidence type="ECO:0000256" key="1">
    <source>
        <dbReference type="ARBA" id="ARBA00002777"/>
    </source>
</evidence>
<dbReference type="InterPro" id="IPR002629">
    <property type="entry name" value="Met_Synth_C/arc"/>
</dbReference>
<evidence type="ECO:0000259" key="15">
    <source>
        <dbReference type="Pfam" id="PF08267"/>
    </source>
</evidence>
<feature type="binding site" evidence="10 11">
    <location>
        <begin position="452"/>
        <end position="454"/>
    </location>
    <ligand>
        <name>L-methionine</name>
        <dbReference type="ChEBI" id="CHEBI:57844"/>
    </ligand>
</feature>
<feature type="binding site" evidence="10">
    <location>
        <position position="626"/>
    </location>
    <ligand>
        <name>5-methyltetrahydropteroyltri-L-glutamate</name>
        <dbReference type="ChEBI" id="CHEBI:58207"/>
    </ligand>
</feature>
<feature type="domain" description="Cobalamin-independent methionine synthase MetE N-terminal" evidence="15">
    <location>
        <begin position="18"/>
        <end position="330"/>
    </location>
</feature>
<evidence type="ECO:0000256" key="10">
    <source>
        <dbReference type="HAMAP-Rule" id="MF_00172"/>
    </source>
</evidence>
<feature type="binding site" evidence="10">
    <location>
        <position position="505"/>
    </location>
    <ligand>
        <name>L-homocysteine</name>
        <dbReference type="ChEBI" id="CHEBI:58199"/>
    </ligand>
</feature>
<feature type="binding site" evidence="10">
    <location>
        <position position="664"/>
    </location>
    <ligand>
        <name>Zn(2+)</name>
        <dbReference type="ChEBI" id="CHEBI:29105"/>
        <note>catalytic</note>
    </ligand>
</feature>
<dbReference type="GO" id="GO:0003871">
    <property type="term" value="F:5-methyltetrahydropteroyltriglutamate-homocysteine S-methyltransferase activity"/>
    <property type="evidence" value="ECO:0007669"/>
    <property type="project" value="UniProtKB-UniRule"/>
</dbReference>
<feature type="binding site" evidence="10">
    <location>
        <position position="747"/>
    </location>
    <ligand>
        <name>Zn(2+)</name>
        <dbReference type="ChEBI" id="CHEBI:29105"/>
        <note>catalytic</note>
    </ligand>
</feature>
<dbReference type="NCBIfam" id="NF003556">
    <property type="entry name" value="PRK05222.1"/>
    <property type="match status" value="1"/>
</dbReference>
<feature type="binding site" evidence="11">
    <location>
        <position position="138"/>
    </location>
    <ligand>
        <name>5-methyltetrahydropteroyltri-L-glutamate</name>
        <dbReference type="ChEBI" id="CHEBI:58207"/>
    </ligand>
</feature>
<dbReference type="STRING" id="408074.SAMN05660909_02352"/>
<feature type="binding site" evidence="10 11">
    <location>
        <position position="582"/>
    </location>
    <ligand>
        <name>5-methyltetrahydropteroyltri-L-glutamate</name>
        <dbReference type="ChEBI" id="CHEBI:58207"/>
    </ligand>
</feature>
<dbReference type="GO" id="GO:0008270">
    <property type="term" value="F:zinc ion binding"/>
    <property type="evidence" value="ECO:0007669"/>
    <property type="project" value="InterPro"/>
</dbReference>
<feature type="binding site" evidence="10 11">
    <location>
        <begin position="452"/>
        <end position="454"/>
    </location>
    <ligand>
        <name>L-homocysteine</name>
        <dbReference type="ChEBI" id="CHEBI:58199"/>
    </ligand>
</feature>
<sequence length="776" mass="88418">MFIGLRRTKRYPNTMLTNIPGYPRVGSQRALKKACENYWAGKISLERLELTARELRRENWELLKEKGIDLIPSNDFSFYDQVLDMSMTLGVIPSRFQALQASLAHPRCLELYFAMARGYQKNNFDLTALEMTKWFDTNYHYLVPEFEKTQSYHLYQPKCVEEFKEARQLGIHTKPVLVGPVTFILSGKIKDDQLTQAEVLQKLLPVYIQLLQELKRAGATWVQIDEPALVTDLGQAVKELYHTAFTVIRQAVPELKILLTTYFGGLEDNTALTVQLPVAAVHIDLVRAPQQLDEVLALLPNDKQLSLGVVDGRNIWKNDYEASLALINKAIRHLGKERVIIGTSCSLLHSPYDLDLETELNPDVKQWMAFAKQKVGEVIALSDVIEGETWLLEENRKAMESRKTSPIIHKPAVKARLKEVTEKDMQRNSPFAVRQAIQHESLRLPLFPTTTIGSFPQTKEIRQLRADLKKGIISEETYRAEIREAITDTIYRQESLGLDVLVHGEFERNDMVEYFGEQLDGFLFTQYGWVQSYGSRCVKPPVIFGDVQRPQAMTVNWSKYAQSLTDKPVKGMLTGPITILQWSFVRNDQPRMDTAFQIALAIRDEVKELEEAGITVIQVDEPALREGLPLRQSARAEYLEKAVQAFRLAVCTVDDNTQIHTHMCYAEFNDIIEHIAAMDADVITIETSRSQMEILEAFAAFKYPNETGPGVYDIHSPRVPSVAEMETLLKKAVQLLPVQNIWVNPDCGLKTRNWPETESALRNMVTAAKNLRSSYN</sequence>
<protein>
    <recommendedName>
        <fullName evidence="10">5-methyltetrahydropteroyltriglutamate--homocysteine methyltransferase</fullName>
        <ecNumber evidence="10">2.1.1.14</ecNumber>
    </recommendedName>
    <alternativeName>
        <fullName evidence="10">Cobalamin-independent methionine synthase</fullName>
    </alternativeName>
    <alternativeName>
        <fullName evidence="10">Methionine synthase, vitamin-B12 independent isozyme</fullName>
    </alternativeName>
</protein>
<feature type="binding site" evidence="10 11">
    <location>
        <position position="620"/>
    </location>
    <ligand>
        <name>L-homocysteine</name>
        <dbReference type="ChEBI" id="CHEBI:58199"/>
    </ligand>
</feature>
<dbReference type="Pfam" id="PF01717">
    <property type="entry name" value="Meth_synt_2"/>
    <property type="match status" value="1"/>
</dbReference>
<dbReference type="Proteomes" id="UP000199656">
    <property type="component" value="Unassembled WGS sequence"/>
</dbReference>
<dbReference type="CDD" id="cd03311">
    <property type="entry name" value="CIMS_C_terminal_like"/>
    <property type="match status" value="1"/>
</dbReference>
<dbReference type="EC" id="2.1.1.14" evidence="10"/>
<feature type="binding site" evidence="10">
    <location>
        <position position="133"/>
    </location>
    <ligand>
        <name>5-methyltetrahydropteroyltri-L-glutamate</name>
        <dbReference type="ChEBI" id="CHEBI:58207"/>
    </ligand>
</feature>
<evidence type="ECO:0000256" key="4">
    <source>
        <dbReference type="ARBA" id="ARBA00022603"/>
    </source>
</evidence>
<dbReference type="Gene3D" id="3.20.20.210">
    <property type="match status" value="2"/>
</dbReference>
<comment type="similarity">
    <text evidence="3 10">Belongs to the vitamin-B12 independent methionine synthase family.</text>
</comment>
<evidence type="ECO:0000256" key="3">
    <source>
        <dbReference type="ARBA" id="ARBA00009553"/>
    </source>
</evidence>
<accession>A0A1H4C0C5</accession>
<evidence type="ECO:0000259" key="14">
    <source>
        <dbReference type="Pfam" id="PF01717"/>
    </source>
</evidence>
<evidence type="ECO:0000256" key="13">
    <source>
        <dbReference type="PIRSR" id="PIRSR000382-3"/>
    </source>
</evidence>
<keyword evidence="6 10" id="KW-0808">Transferase</keyword>
<keyword evidence="9 10" id="KW-0486">Methionine biosynthesis</keyword>
<keyword evidence="7 10" id="KW-0479">Metal-binding</keyword>
<dbReference type="InterPro" id="IPR006276">
    <property type="entry name" value="Cobalamin-indep_Met_synthase"/>
</dbReference>
<feature type="binding site" evidence="12">
    <location>
        <position position="686"/>
    </location>
    <ligand>
        <name>Zn(2+)</name>
        <dbReference type="ChEBI" id="CHEBI:29105"/>
        <label>1</label>
        <note>catalytic</note>
    </ligand>
</feature>
<keyword evidence="4 10" id="KW-0489">Methyltransferase</keyword>
<evidence type="ECO:0000256" key="11">
    <source>
        <dbReference type="PIRSR" id="PIRSR000382-1"/>
    </source>
</evidence>
<feature type="binding site" evidence="10 11">
    <location>
        <position position="620"/>
    </location>
    <ligand>
        <name>L-methionine</name>
        <dbReference type="ChEBI" id="CHEBI:57844"/>
    </ligand>
</feature>
<name>A0A1H4C0C5_9BACT</name>
<feature type="active site" description="Proton donor" evidence="10 13">
    <location>
        <position position="715"/>
    </location>
</feature>
<feature type="binding site" evidence="12">
    <location>
        <position position="662"/>
    </location>
    <ligand>
        <name>Zn(2+)</name>
        <dbReference type="ChEBI" id="CHEBI:29105"/>
        <label>2</label>
    </ligand>
</feature>
<organism evidence="16 17">
    <name type="scientific">Chitinophaga terrae</name>
    <name type="common">ex Kim and Jung 2007</name>
    <dbReference type="NCBI Taxonomy" id="408074"/>
    <lineage>
        <taxon>Bacteria</taxon>
        <taxon>Pseudomonadati</taxon>
        <taxon>Bacteroidota</taxon>
        <taxon>Chitinophagia</taxon>
        <taxon>Chitinophagales</taxon>
        <taxon>Chitinophagaceae</taxon>
        <taxon>Chitinophaga</taxon>
    </lineage>
</organism>
<dbReference type="EMBL" id="FNRL01000009">
    <property type="protein sequence ID" value="SEA53532.1"/>
    <property type="molecule type" value="Genomic_DNA"/>
</dbReference>
<dbReference type="GO" id="GO:0071265">
    <property type="term" value="P:L-methionine biosynthetic process"/>
    <property type="evidence" value="ECO:0007669"/>
    <property type="project" value="UniProtKB-ARBA"/>
</dbReference>
<feature type="binding site" evidence="12">
    <location>
        <position position="664"/>
    </location>
    <ligand>
        <name>Zn(2+)</name>
        <dbReference type="ChEBI" id="CHEBI:29105"/>
        <label>1</label>
        <note>catalytic</note>
    </ligand>
</feature>
<dbReference type="SUPFAM" id="SSF51726">
    <property type="entry name" value="UROD/MetE-like"/>
    <property type="match status" value="2"/>
</dbReference>